<dbReference type="Proteomes" id="UP001501459">
    <property type="component" value="Unassembled WGS sequence"/>
</dbReference>
<organism evidence="1 2">
    <name type="scientific">Lentibacillus halophilus</name>
    <dbReference type="NCBI Taxonomy" id="295065"/>
    <lineage>
        <taxon>Bacteria</taxon>
        <taxon>Bacillati</taxon>
        <taxon>Bacillota</taxon>
        <taxon>Bacilli</taxon>
        <taxon>Bacillales</taxon>
        <taxon>Bacillaceae</taxon>
        <taxon>Lentibacillus</taxon>
    </lineage>
</organism>
<evidence type="ECO:0000313" key="2">
    <source>
        <dbReference type="Proteomes" id="UP001501459"/>
    </source>
</evidence>
<accession>A0ABN0ZD40</accession>
<comment type="caution">
    <text evidence="1">The sequence shown here is derived from an EMBL/GenBank/DDBJ whole genome shotgun (WGS) entry which is preliminary data.</text>
</comment>
<sequence length="108" mass="12265">MKRFILYMFIILLVISIYKDMTTGILPDTSSKLTTDNTHETEKLTVVRVKAGKGDTVLSIVESINELNNQVAVSKILDDFRSINPDTDPFHVKSGEYYFFPLYKKGAD</sequence>
<gene>
    <name evidence="1" type="ORF">GCM10008983_20520</name>
</gene>
<keyword evidence="2" id="KW-1185">Reference proteome</keyword>
<evidence type="ECO:0000313" key="1">
    <source>
        <dbReference type="EMBL" id="GAA0443229.1"/>
    </source>
</evidence>
<dbReference type="RefSeq" id="WP_343752815.1">
    <property type="nucleotide sequence ID" value="NZ_BAAADM010000054.1"/>
</dbReference>
<name>A0ABN0ZD40_9BACI</name>
<evidence type="ECO:0008006" key="3">
    <source>
        <dbReference type="Google" id="ProtNLM"/>
    </source>
</evidence>
<protein>
    <recommendedName>
        <fullName evidence="3">LysM domain-containing protein</fullName>
    </recommendedName>
</protein>
<reference evidence="1 2" key="1">
    <citation type="journal article" date="2019" name="Int. J. Syst. Evol. Microbiol.">
        <title>The Global Catalogue of Microorganisms (GCM) 10K type strain sequencing project: providing services to taxonomists for standard genome sequencing and annotation.</title>
        <authorList>
            <consortium name="The Broad Institute Genomics Platform"/>
            <consortium name="The Broad Institute Genome Sequencing Center for Infectious Disease"/>
            <person name="Wu L."/>
            <person name="Ma J."/>
        </authorList>
    </citation>
    <scope>NUCLEOTIDE SEQUENCE [LARGE SCALE GENOMIC DNA]</scope>
    <source>
        <strain evidence="1 2">JCM 12149</strain>
    </source>
</reference>
<proteinExistence type="predicted"/>
<dbReference type="EMBL" id="BAAADM010000054">
    <property type="protein sequence ID" value="GAA0443229.1"/>
    <property type="molecule type" value="Genomic_DNA"/>
</dbReference>